<dbReference type="PROSITE" id="PS51257">
    <property type="entry name" value="PROKAR_LIPOPROTEIN"/>
    <property type="match status" value="1"/>
</dbReference>
<feature type="signal peptide" evidence="6">
    <location>
        <begin position="1"/>
        <end position="26"/>
    </location>
</feature>
<dbReference type="InterPro" id="IPR034718">
    <property type="entry name" value="RlpA"/>
</dbReference>
<proteinExistence type="inferred from homology"/>
<evidence type="ECO:0000256" key="2">
    <source>
        <dbReference type="ARBA" id="ARBA00023239"/>
    </source>
</evidence>
<dbReference type="Pfam" id="PF05036">
    <property type="entry name" value="SPOR"/>
    <property type="match status" value="1"/>
</dbReference>
<dbReference type="Gene3D" id="2.40.40.10">
    <property type="entry name" value="RlpA-like domain"/>
    <property type="match status" value="1"/>
</dbReference>
<accession>A0AAJ6BIS8</accession>
<evidence type="ECO:0000313" key="9">
    <source>
        <dbReference type="Proteomes" id="UP001213664"/>
    </source>
</evidence>
<evidence type="ECO:0000259" key="7">
    <source>
        <dbReference type="PROSITE" id="PS51724"/>
    </source>
</evidence>
<dbReference type="InterPro" id="IPR036908">
    <property type="entry name" value="RlpA-like_sf"/>
</dbReference>
<feature type="chain" id="PRO_5042523470" description="Endolytic peptidoglycan transglycosylase RlpA" evidence="6">
    <location>
        <begin position="27"/>
        <end position="300"/>
    </location>
</feature>
<protein>
    <recommendedName>
        <fullName evidence="4">Endolytic peptidoglycan transglycosylase RlpA</fullName>
        <ecNumber evidence="4">4.2.2.-</ecNumber>
    </recommendedName>
</protein>
<reference evidence="8" key="1">
    <citation type="submission" date="2023-03" db="EMBL/GenBank/DDBJ databases">
        <title>Andean soil-derived lignocellulolytic bacterial consortium as a source of novel taxa and putative plastic-active enzymes.</title>
        <authorList>
            <person name="Diaz-Garcia L."/>
            <person name="Chuvochina M."/>
            <person name="Feuerriegel G."/>
            <person name="Bunk B."/>
            <person name="Sproer C."/>
            <person name="Streit W.R."/>
            <person name="Rodriguez L.M."/>
            <person name="Overmann J."/>
            <person name="Jimenez D.J."/>
        </authorList>
    </citation>
    <scope>NUCLEOTIDE SEQUENCE</scope>
    <source>
        <strain evidence="8">MAG 833</strain>
    </source>
</reference>
<sequence length="300" mass="31964">MTAGRWMRGALVLGLFSLLAACSSLGGGRGTGGIPVVKDPAPIVSGTMRPYQVRGRWYTPKEQPNYDEVGMASWYGDAFNGRPTSTGERFDMHALTAAHKTLPLPGLVEVTNLTNGRRIVARVNDRGPFVDGRIIDLSREAADELDMRRDGVARVRVRYLGQAPRLGGGTVLRAEATRAAEPQSVQMAAVQPAPIQTTPRPYYAPQPAYTPQPAYAPTPQVATAPVVPIGGSYWVQAGAFRDPGAARRIADRLGARAKVDEAGGGYRVLVGPWIDQATAESARQAVMARGYADALLISGG</sequence>
<dbReference type="GO" id="GO:0005886">
    <property type="term" value="C:plasma membrane"/>
    <property type="evidence" value="ECO:0007669"/>
    <property type="project" value="UniProtKB-SubCell"/>
</dbReference>
<dbReference type="CDD" id="cd22268">
    <property type="entry name" value="DPBB_RlpA-like"/>
    <property type="match status" value="1"/>
</dbReference>
<dbReference type="Pfam" id="PF03330">
    <property type="entry name" value="DPBB_1"/>
    <property type="match status" value="1"/>
</dbReference>
<dbReference type="SUPFAM" id="SSF110997">
    <property type="entry name" value="Sporulation related repeat"/>
    <property type="match status" value="1"/>
</dbReference>
<dbReference type="InterPro" id="IPR009009">
    <property type="entry name" value="RlpA-like_DPBB"/>
</dbReference>
<dbReference type="GO" id="GO:0071555">
    <property type="term" value="P:cell wall organization"/>
    <property type="evidence" value="ECO:0007669"/>
    <property type="project" value="UniProtKB-KW"/>
</dbReference>
<keyword evidence="4" id="KW-1003">Cell membrane</keyword>
<comment type="subcellular location">
    <subcellularLocation>
        <location evidence="4">Cell membrane</location>
        <topology evidence="4">Lipid-anchor</topology>
    </subcellularLocation>
</comment>
<keyword evidence="3 4" id="KW-0961">Cell wall biogenesis/degradation</keyword>
<dbReference type="PANTHER" id="PTHR34183">
    <property type="entry name" value="ENDOLYTIC PEPTIDOGLYCAN TRANSGLYCOSYLASE RLPA"/>
    <property type="match status" value="1"/>
</dbReference>
<evidence type="ECO:0000256" key="6">
    <source>
        <dbReference type="SAM" id="SignalP"/>
    </source>
</evidence>
<dbReference type="InterPro" id="IPR007730">
    <property type="entry name" value="SPOR-like_dom"/>
</dbReference>
<keyword evidence="1 6" id="KW-0732">Signal</keyword>
<evidence type="ECO:0000313" key="8">
    <source>
        <dbReference type="EMBL" id="WEK39140.1"/>
    </source>
</evidence>
<feature type="domain" description="SPOR" evidence="7">
    <location>
        <begin position="227"/>
        <end position="299"/>
    </location>
</feature>
<dbReference type="Gene3D" id="3.30.70.1070">
    <property type="entry name" value="Sporulation related repeat"/>
    <property type="match status" value="1"/>
</dbReference>
<evidence type="ECO:0000256" key="3">
    <source>
        <dbReference type="ARBA" id="ARBA00023316"/>
    </source>
</evidence>
<keyword evidence="4" id="KW-0472">Membrane</keyword>
<dbReference type="EMBL" id="CP119326">
    <property type="protein sequence ID" value="WEK39140.1"/>
    <property type="molecule type" value="Genomic_DNA"/>
</dbReference>
<comment type="function">
    <text evidence="4">Lytic transglycosylase with a strong preference for naked glycan strands that lack stem peptides.</text>
</comment>
<gene>
    <name evidence="4" type="primary">rlpA</name>
    <name evidence="8" type="ORF">P0Y50_11360</name>
</gene>
<dbReference type="HAMAP" id="MF_02071">
    <property type="entry name" value="RlpA"/>
    <property type="match status" value="1"/>
</dbReference>
<dbReference type="NCBIfam" id="TIGR00413">
    <property type="entry name" value="rlpA"/>
    <property type="match status" value="1"/>
</dbReference>
<evidence type="ECO:0000256" key="1">
    <source>
        <dbReference type="ARBA" id="ARBA00022729"/>
    </source>
</evidence>
<dbReference type="GO" id="GO:0042834">
    <property type="term" value="F:peptidoglycan binding"/>
    <property type="evidence" value="ECO:0007669"/>
    <property type="project" value="InterPro"/>
</dbReference>
<organism evidence="8 9">
    <name type="scientific">Candidatus Brevundimonas colombiensis</name>
    <dbReference type="NCBI Taxonomy" id="3121376"/>
    <lineage>
        <taxon>Bacteria</taxon>
        <taxon>Pseudomonadati</taxon>
        <taxon>Pseudomonadota</taxon>
        <taxon>Alphaproteobacteria</taxon>
        <taxon>Caulobacterales</taxon>
        <taxon>Caulobacteraceae</taxon>
        <taxon>Brevundimonas</taxon>
    </lineage>
</organism>
<keyword evidence="4" id="KW-0564">Palmitate</keyword>
<dbReference type="GO" id="GO:0008932">
    <property type="term" value="F:lytic endotransglycosylase activity"/>
    <property type="evidence" value="ECO:0007669"/>
    <property type="project" value="UniProtKB-UniRule"/>
</dbReference>
<dbReference type="SUPFAM" id="SSF50685">
    <property type="entry name" value="Barwin-like endoglucanases"/>
    <property type="match status" value="1"/>
</dbReference>
<dbReference type="PANTHER" id="PTHR34183:SF1">
    <property type="entry name" value="ENDOLYTIC PEPTIDOGLYCAN TRANSGLYCOSYLASE RLPA"/>
    <property type="match status" value="1"/>
</dbReference>
<dbReference type="PROSITE" id="PS51724">
    <property type="entry name" value="SPOR"/>
    <property type="match status" value="1"/>
</dbReference>
<keyword evidence="4" id="KW-0449">Lipoprotein</keyword>
<evidence type="ECO:0000256" key="4">
    <source>
        <dbReference type="HAMAP-Rule" id="MF_02071"/>
    </source>
</evidence>
<evidence type="ECO:0000256" key="5">
    <source>
        <dbReference type="RuleBase" id="RU003495"/>
    </source>
</evidence>
<dbReference type="InterPro" id="IPR036680">
    <property type="entry name" value="SPOR-like_sf"/>
</dbReference>
<dbReference type="Proteomes" id="UP001213664">
    <property type="component" value="Chromosome"/>
</dbReference>
<name>A0AAJ6BIS8_9CAUL</name>
<dbReference type="EC" id="4.2.2.-" evidence="4"/>
<keyword evidence="2 4" id="KW-0456">Lyase</keyword>
<dbReference type="GO" id="GO:0000270">
    <property type="term" value="P:peptidoglycan metabolic process"/>
    <property type="evidence" value="ECO:0007669"/>
    <property type="project" value="UniProtKB-UniRule"/>
</dbReference>
<comment type="similarity">
    <text evidence="4 5">Belongs to the RlpA family.</text>
</comment>
<dbReference type="AlphaFoldDB" id="A0AAJ6BIS8"/>
<dbReference type="InterPro" id="IPR012997">
    <property type="entry name" value="RplA"/>
</dbReference>